<dbReference type="SUPFAM" id="SSF52833">
    <property type="entry name" value="Thioredoxin-like"/>
    <property type="match status" value="1"/>
</dbReference>
<dbReference type="PROSITE" id="PS50404">
    <property type="entry name" value="GST_NTER"/>
    <property type="match status" value="1"/>
</dbReference>
<protein>
    <submittedName>
        <fullName evidence="2">Glutathione S-transferase</fullName>
    </submittedName>
</protein>
<feature type="domain" description="GST N-terminal" evidence="1">
    <location>
        <begin position="16"/>
        <end position="109"/>
    </location>
</feature>
<dbReference type="InterPro" id="IPR004045">
    <property type="entry name" value="Glutathione_S-Trfase_N"/>
</dbReference>
<dbReference type="Pfam" id="PF13417">
    <property type="entry name" value="GST_N_3"/>
    <property type="match status" value="1"/>
</dbReference>
<dbReference type="Proteomes" id="UP000275480">
    <property type="component" value="Unassembled WGS sequence"/>
</dbReference>
<dbReference type="SUPFAM" id="SSF47616">
    <property type="entry name" value="GST C-terminal domain-like"/>
    <property type="match status" value="1"/>
</dbReference>
<evidence type="ECO:0000313" key="2">
    <source>
        <dbReference type="EMBL" id="FAA01152.1"/>
    </source>
</evidence>
<name>A0A0A1VAM0_ASPFL</name>
<dbReference type="Gene3D" id="1.20.1050.10">
    <property type="match status" value="1"/>
</dbReference>
<evidence type="ECO:0000259" key="1">
    <source>
        <dbReference type="PROSITE" id="PS50404"/>
    </source>
</evidence>
<dbReference type="EMBL" id="QQZZ01000009">
    <property type="protein sequence ID" value="RMZ48602.1"/>
    <property type="molecule type" value="Genomic_DNA"/>
</dbReference>
<sequence length="276" mass="30979">MTKTEESPLHFFDIFSTLPGTSKSWSSNVLKIRMVLNYKGIPYTQSFHSYPDIAPLLQSLSVPPHKQGRFKYTLPAICHPSSVKSSPSGAMMDSLPIACHLDETYPDPPLFPSGEASYALALAIGKLMVPAALKTCDLLLPKAEEVLDDRGKEYFVRTRTEIFGKPLSELRPKTEEGVRALVDGMKADMEVFISMLRGRGEGKKCGPFLEGEKPGYADFILVTFLSWSHRFDMELWKEIMDMGNGEFRALWHASVQWLEGQGEEKEWVVPQLSTVD</sequence>
<keyword evidence="2" id="KW-0808">Transferase</keyword>
<dbReference type="InterPro" id="IPR036249">
    <property type="entry name" value="Thioredoxin-like_sf"/>
</dbReference>
<dbReference type="InterPro" id="IPR054416">
    <property type="entry name" value="GST_UstS-like_C"/>
</dbReference>
<reference evidence="3 4" key="3">
    <citation type="submission" date="2018-07" db="EMBL/GenBank/DDBJ databases">
        <title>Identification of spontaneous genetic mutation associated with occurrence of a yellow conidial color mutant of Aspergillus flavus.</title>
        <authorList>
            <person name="Chang P.-K."/>
            <person name="Mack B.M."/>
            <person name="Scharfenstein L."/>
            <person name="Gilbert M.K."/>
        </authorList>
    </citation>
    <scope>NUCLEOTIDE SEQUENCE [LARGE SCALE GENOMIC DNA]</scope>
    <source>
        <strain evidence="3 4">CA14</strain>
    </source>
</reference>
<evidence type="ECO:0000313" key="4">
    <source>
        <dbReference type="Proteomes" id="UP000275480"/>
    </source>
</evidence>
<proteinExistence type="predicted"/>
<reference evidence="2" key="2">
    <citation type="journal article" date="2014" name="Fungal Genet. Biol.">
        <title>Characterization of the biosynthetic gene cluster for the ribosomally synthesized cyclic peptide ustiloxin B in Aspergillus flavus.</title>
        <authorList>
            <person name="Umemura M."/>
            <person name="Nagano N."/>
            <person name="Koike H."/>
            <person name="Kawano J."/>
            <person name="Ishii T."/>
            <person name="Miyamura Y."/>
            <person name="Kikuchi M."/>
            <person name="Tamano K."/>
            <person name="Yu J."/>
            <person name="Shin-ya K."/>
            <person name="Machida M."/>
        </authorList>
    </citation>
    <scope>NUCLEOTIDE SEQUENCE</scope>
    <source>
        <strain evidence="2">NRRL3357</strain>
    </source>
</reference>
<dbReference type="GO" id="GO:0016740">
    <property type="term" value="F:transferase activity"/>
    <property type="evidence" value="ECO:0007669"/>
    <property type="project" value="UniProtKB-KW"/>
</dbReference>
<accession>A0A0A1VAM0</accession>
<dbReference type="Gene3D" id="3.40.30.10">
    <property type="entry name" value="Glutaredoxin"/>
    <property type="match status" value="1"/>
</dbReference>
<dbReference type="Pfam" id="PF22041">
    <property type="entry name" value="GST_C_7"/>
    <property type="match status" value="1"/>
</dbReference>
<reference evidence="2" key="1">
    <citation type="journal article" date="2014" name="Bioinformatics">
        <title>Ustiloxins, fungal cyclic peptides, are ribosomally synthesised in Ustilaginoidea virens.</title>
        <authorList>
            <person name="Tsukui T."/>
            <person name="Nagano N."/>
            <person name="Umemura M."/>
            <person name="Kumagai T."/>
            <person name="Terai G."/>
            <person name="Machida M."/>
            <person name="Asai K."/>
        </authorList>
    </citation>
    <scope>NUCLEOTIDE SEQUENCE</scope>
    <source>
        <strain evidence="2">NRRL3357</strain>
    </source>
</reference>
<gene>
    <name evidence="2" type="primary">ustS</name>
    <name evidence="3" type="ORF">CA14_009435</name>
</gene>
<dbReference type="EMBL" id="BR001206">
    <property type="protein sequence ID" value="FAA01152.1"/>
    <property type="molecule type" value="Genomic_DNA"/>
</dbReference>
<dbReference type="AlphaFoldDB" id="A0A0A1VAM0"/>
<dbReference type="VEuPathDB" id="FungiDB:F9C07_1718562"/>
<evidence type="ECO:0000313" key="3">
    <source>
        <dbReference type="EMBL" id="RMZ48602.1"/>
    </source>
</evidence>
<organism evidence="2">
    <name type="scientific">Aspergillus flavus</name>
    <dbReference type="NCBI Taxonomy" id="5059"/>
    <lineage>
        <taxon>Eukaryota</taxon>
        <taxon>Fungi</taxon>
        <taxon>Dikarya</taxon>
        <taxon>Ascomycota</taxon>
        <taxon>Pezizomycotina</taxon>
        <taxon>Eurotiomycetes</taxon>
        <taxon>Eurotiomycetidae</taxon>
        <taxon>Eurotiales</taxon>
        <taxon>Aspergillaceae</taxon>
        <taxon>Aspergillus</taxon>
        <taxon>Aspergillus subgen. Circumdati</taxon>
    </lineage>
</organism>
<dbReference type="VEuPathDB" id="FungiDB:AFLA_009748"/>
<dbReference type="InterPro" id="IPR036282">
    <property type="entry name" value="Glutathione-S-Trfase_C_sf"/>
</dbReference>